<evidence type="ECO:0000313" key="2">
    <source>
        <dbReference type="Proteomes" id="UP000327157"/>
    </source>
</evidence>
<accession>A0A5N5IDJ3</accession>
<dbReference type="OrthoDB" id="428577at2759"/>
<keyword evidence="2" id="KW-1185">Reference proteome</keyword>
<reference evidence="1 2" key="3">
    <citation type="submission" date="2019-11" db="EMBL/GenBank/DDBJ databases">
        <title>A de novo genome assembly of a pear dwarfing rootstock.</title>
        <authorList>
            <person name="Wang F."/>
            <person name="Wang J."/>
            <person name="Li S."/>
            <person name="Zhang Y."/>
            <person name="Fang M."/>
            <person name="Ma L."/>
            <person name="Zhao Y."/>
            <person name="Jiang S."/>
        </authorList>
    </citation>
    <scope>NUCLEOTIDE SEQUENCE [LARGE SCALE GENOMIC DNA]</scope>
    <source>
        <strain evidence="1">S2</strain>
        <tissue evidence="1">Leaf</tissue>
    </source>
</reference>
<evidence type="ECO:0000313" key="1">
    <source>
        <dbReference type="EMBL" id="KAB2637183.1"/>
    </source>
</evidence>
<protein>
    <recommendedName>
        <fullName evidence="3">Ubiquitin-like domain-containing protein</fullName>
    </recommendedName>
</protein>
<name>A0A5N5IDJ3_9ROSA</name>
<proteinExistence type="predicted"/>
<dbReference type="EMBL" id="SMOL01000004">
    <property type="protein sequence ID" value="KAB2637183.1"/>
    <property type="molecule type" value="Genomic_DNA"/>
</dbReference>
<organism evidence="1 2">
    <name type="scientific">Pyrus ussuriensis x Pyrus communis</name>
    <dbReference type="NCBI Taxonomy" id="2448454"/>
    <lineage>
        <taxon>Eukaryota</taxon>
        <taxon>Viridiplantae</taxon>
        <taxon>Streptophyta</taxon>
        <taxon>Embryophyta</taxon>
        <taxon>Tracheophyta</taxon>
        <taxon>Spermatophyta</taxon>
        <taxon>Magnoliopsida</taxon>
        <taxon>eudicotyledons</taxon>
        <taxon>Gunneridae</taxon>
        <taxon>Pentapetalae</taxon>
        <taxon>rosids</taxon>
        <taxon>fabids</taxon>
        <taxon>Rosales</taxon>
        <taxon>Rosaceae</taxon>
        <taxon>Amygdaloideae</taxon>
        <taxon>Maleae</taxon>
        <taxon>Pyrus</taxon>
    </lineage>
</organism>
<dbReference type="AlphaFoldDB" id="A0A5N5IDJ3"/>
<dbReference type="CDD" id="cd17039">
    <property type="entry name" value="Ubl_ubiquitin_like"/>
    <property type="match status" value="1"/>
</dbReference>
<comment type="caution">
    <text evidence="1">The sequence shown here is derived from an EMBL/GenBank/DDBJ whole genome shotgun (WGS) entry which is preliminary data.</text>
</comment>
<gene>
    <name evidence="1" type="ORF">D8674_027717</name>
</gene>
<sequence length="324" mass="36684">MFSVQLGFSEKLSDLQKKIQESHGIPFDQQKILQHRLQGETMYLEDDSVPLIDLVSIPNCFLCVTGVIPIAAAGGGEEEKDETFEKDWPREIKSSMQIMDKFVINCAIPRGVKTEELSVNVVVCRPILSLQAIQDNQIGLKAPRGVNLPAVVVRVNTFHTLTLLRIELDRLRDSLKAFPVPKFYSLFHVNTDDRLSPYTLITEHSTFAELEIKDEDVVLVCELPFAVQRSDWVVTVRHHEHNASGGAAEVFVEIEPWKTLESLKKILVNHPSGFQTPELQNYMFLHRGKLMREKESFLWHGVSFADHICVVPVAMGPDQGDKED</sequence>
<reference evidence="2" key="2">
    <citation type="submission" date="2019-10" db="EMBL/GenBank/DDBJ databases">
        <title>A de novo genome assembly of a pear dwarfing rootstock.</title>
        <authorList>
            <person name="Wang F."/>
            <person name="Wang J."/>
            <person name="Li S."/>
            <person name="Zhang Y."/>
            <person name="Fang M."/>
            <person name="Ma L."/>
            <person name="Zhao Y."/>
            <person name="Jiang S."/>
        </authorList>
    </citation>
    <scope>NUCLEOTIDE SEQUENCE [LARGE SCALE GENOMIC DNA]</scope>
</reference>
<evidence type="ECO:0008006" key="3">
    <source>
        <dbReference type="Google" id="ProtNLM"/>
    </source>
</evidence>
<reference evidence="1 2" key="1">
    <citation type="submission" date="2019-09" db="EMBL/GenBank/DDBJ databases">
        <authorList>
            <person name="Ou C."/>
        </authorList>
    </citation>
    <scope>NUCLEOTIDE SEQUENCE [LARGE SCALE GENOMIC DNA]</scope>
    <source>
        <strain evidence="1">S2</strain>
        <tissue evidence="1">Leaf</tissue>
    </source>
</reference>
<dbReference type="Proteomes" id="UP000327157">
    <property type="component" value="Chromosome 5"/>
</dbReference>